<sequence length="116" mass="12862">MNIMMNSIILGTSMKINSFSPIPEDDEELSLPALIYWASLGDIDQVKELLIEGEDPNQTDDEGYSALQAAAENDHLEIVQLLIEKGAHVAYKSEYTALELAEMADNTDVVEYLKSL</sequence>
<evidence type="ECO:0000313" key="5">
    <source>
        <dbReference type="Proteomes" id="UP000076152"/>
    </source>
</evidence>
<proteinExistence type="predicted"/>
<dbReference type="Pfam" id="PF12796">
    <property type="entry name" value="Ank_2"/>
    <property type="match status" value="1"/>
</dbReference>
<evidence type="ECO:0008006" key="6">
    <source>
        <dbReference type="Google" id="ProtNLM"/>
    </source>
</evidence>
<dbReference type="AlphaFoldDB" id="A0AB33BBY9"/>
<evidence type="ECO:0000256" key="3">
    <source>
        <dbReference type="PROSITE-ProRule" id="PRU00023"/>
    </source>
</evidence>
<evidence type="ECO:0000313" key="4">
    <source>
        <dbReference type="EMBL" id="AMX17664.1"/>
    </source>
</evidence>
<dbReference type="InterPro" id="IPR036770">
    <property type="entry name" value="Ankyrin_rpt-contain_sf"/>
</dbReference>
<keyword evidence="2 3" id="KW-0040">ANK repeat</keyword>
<keyword evidence="1" id="KW-0677">Repeat</keyword>
<reference evidence="4 5" key="1">
    <citation type="submission" date="2016-04" db="EMBL/GenBank/DDBJ databases">
        <title>Complete genome sequencing of OXA-72 bearing Acinetobacter pittii strain IEC338SC.</title>
        <authorList>
            <person name="Brasiliense D.M."/>
            <person name="Lima K.V."/>
            <person name="Souza C.O."/>
            <person name="Dutra L.G."/>
            <person name="Mamizuka E.M."/>
            <person name="Perez-Chaparro P.J."/>
            <person name="McCulloch J.A."/>
        </authorList>
    </citation>
    <scope>NUCLEOTIDE SEQUENCE [LARGE SCALE GENOMIC DNA]</scope>
    <source>
        <strain evidence="4 5">IEC338SC</strain>
    </source>
</reference>
<accession>A0AB33BBY9</accession>
<dbReference type="PROSITE" id="PS50297">
    <property type="entry name" value="ANK_REP_REGION"/>
    <property type="match status" value="1"/>
</dbReference>
<dbReference type="Proteomes" id="UP000076152">
    <property type="component" value="Chromosome"/>
</dbReference>
<dbReference type="EMBL" id="CP015145">
    <property type="protein sequence ID" value="AMX17664.1"/>
    <property type="molecule type" value="Genomic_DNA"/>
</dbReference>
<dbReference type="PANTHER" id="PTHR24171:SF8">
    <property type="entry name" value="BRCA1-ASSOCIATED RING DOMAIN PROTEIN 1"/>
    <property type="match status" value="1"/>
</dbReference>
<dbReference type="PANTHER" id="PTHR24171">
    <property type="entry name" value="ANKYRIN REPEAT DOMAIN-CONTAINING PROTEIN 39-RELATED"/>
    <property type="match status" value="1"/>
</dbReference>
<dbReference type="SUPFAM" id="SSF48403">
    <property type="entry name" value="Ankyrin repeat"/>
    <property type="match status" value="1"/>
</dbReference>
<feature type="repeat" description="ANK" evidence="3">
    <location>
        <begin position="62"/>
        <end position="94"/>
    </location>
</feature>
<dbReference type="Gene3D" id="1.25.40.20">
    <property type="entry name" value="Ankyrin repeat-containing domain"/>
    <property type="match status" value="1"/>
</dbReference>
<dbReference type="RefSeq" id="WP_228140576.1">
    <property type="nucleotide sequence ID" value="NZ_CP015145.1"/>
</dbReference>
<protein>
    <recommendedName>
        <fullName evidence="6">Ankyrin repeat domain-containing protein</fullName>
    </recommendedName>
</protein>
<dbReference type="GO" id="GO:0004842">
    <property type="term" value="F:ubiquitin-protein transferase activity"/>
    <property type="evidence" value="ECO:0007669"/>
    <property type="project" value="TreeGrafter"/>
</dbReference>
<evidence type="ECO:0000256" key="1">
    <source>
        <dbReference type="ARBA" id="ARBA00022737"/>
    </source>
</evidence>
<dbReference type="SMART" id="SM00248">
    <property type="entry name" value="ANK"/>
    <property type="match status" value="2"/>
</dbReference>
<evidence type="ECO:0000256" key="2">
    <source>
        <dbReference type="ARBA" id="ARBA00023043"/>
    </source>
</evidence>
<dbReference type="InterPro" id="IPR002110">
    <property type="entry name" value="Ankyrin_rpt"/>
</dbReference>
<gene>
    <name evidence="4" type="ORF">IEC338SC_0485</name>
</gene>
<name>A0AB33BBY9_ACIPI</name>
<dbReference type="PROSITE" id="PS50088">
    <property type="entry name" value="ANK_REPEAT"/>
    <property type="match status" value="1"/>
</dbReference>
<dbReference type="GO" id="GO:0085020">
    <property type="term" value="P:protein K6-linked ubiquitination"/>
    <property type="evidence" value="ECO:0007669"/>
    <property type="project" value="TreeGrafter"/>
</dbReference>
<organism evidence="4 5">
    <name type="scientific">Acinetobacter pittii</name>
    <name type="common">Acinetobacter genomosp. 3</name>
    <dbReference type="NCBI Taxonomy" id="48296"/>
    <lineage>
        <taxon>Bacteria</taxon>
        <taxon>Pseudomonadati</taxon>
        <taxon>Pseudomonadota</taxon>
        <taxon>Gammaproteobacteria</taxon>
        <taxon>Moraxellales</taxon>
        <taxon>Moraxellaceae</taxon>
        <taxon>Acinetobacter</taxon>
        <taxon>Acinetobacter calcoaceticus/baumannii complex</taxon>
    </lineage>
</organism>